<dbReference type="Proteomes" id="UP000031843">
    <property type="component" value="Chromosome secondary"/>
</dbReference>
<protein>
    <submittedName>
        <fullName evidence="2">Uncharacterized protein</fullName>
    </submittedName>
</protein>
<dbReference type="KEGG" id="cbw:RR42_s2877"/>
<keyword evidence="3" id="KW-1185">Reference proteome</keyword>
<dbReference type="STRING" id="68895.RR42_s2877"/>
<organism evidence="2 3">
    <name type="scientific">Cupriavidus basilensis</name>
    <dbReference type="NCBI Taxonomy" id="68895"/>
    <lineage>
        <taxon>Bacteria</taxon>
        <taxon>Pseudomonadati</taxon>
        <taxon>Pseudomonadota</taxon>
        <taxon>Betaproteobacteria</taxon>
        <taxon>Burkholderiales</taxon>
        <taxon>Burkholderiaceae</taxon>
        <taxon>Cupriavidus</taxon>
    </lineage>
</organism>
<feature type="region of interest" description="Disordered" evidence="1">
    <location>
        <begin position="1"/>
        <end position="21"/>
    </location>
</feature>
<gene>
    <name evidence="2" type="ORF">RR42_s2877</name>
</gene>
<evidence type="ECO:0000313" key="3">
    <source>
        <dbReference type="Proteomes" id="UP000031843"/>
    </source>
</evidence>
<evidence type="ECO:0000313" key="2">
    <source>
        <dbReference type="EMBL" id="AJG24458.1"/>
    </source>
</evidence>
<feature type="compositionally biased region" description="Basic and acidic residues" evidence="1">
    <location>
        <begin position="1"/>
        <end position="11"/>
    </location>
</feature>
<dbReference type="AlphaFoldDB" id="A0A0C4YN31"/>
<accession>A0A0C4YN31</accession>
<proteinExistence type="predicted"/>
<evidence type="ECO:0000256" key="1">
    <source>
        <dbReference type="SAM" id="MobiDB-lite"/>
    </source>
</evidence>
<dbReference type="EMBL" id="CP010537">
    <property type="protein sequence ID" value="AJG24458.1"/>
    <property type="molecule type" value="Genomic_DNA"/>
</dbReference>
<reference evidence="2 3" key="1">
    <citation type="journal article" date="2015" name="Genome Announc.">
        <title>Complete Genome Sequence of Cupriavidus basilensis 4G11, Isolated from the Oak Ridge Field Research Center Site.</title>
        <authorList>
            <person name="Ray J."/>
            <person name="Waters R.J."/>
            <person name="Skerker J.M."/>
            <person name="Kuehl J.V."/>
            <person name="Price M.N."/>
            <person name="Huang J."/>
            <person name="Chakraborty R."/>
            <person name="Arkin A.P."/>
            <person name="Deutschbauer A."/>
        </authorList>
    </citation>
    <scope>NUCLEOTIDE SEQUENCE [LARGE SCALE GENOMIC DNA]</scope>
    <source>
        <strain evidence="2">4G11</strain>
    </source>
</reference>
<name>A0A0C4YN31_9BURK</name>
<sequence length="63" mass="6740">MQAGQRHKEGIPQRSGHIAPPWVARRWQAPVRPARVSVPARPAPRASREAQLTVGAATGIAIA</sequence>